<dbReference type="Pfam" id="PF00535">
    <property type="entry name" value="Glycos_transf_2"/>
    <property type="match status" value="1"/>
</dbReference>
<feature type="domain" description="Glycosyltransferase 2-like" evidence="2">
    <location>
        <begin position="6"/>
        <end position="115"/>
    </location>
</feature>
<dbReference type="PANTHER" id="PTHR43630:SF2">
    <property type="entry name" value="GLYCOSYLTRANSFERASE"/>
    <property type="match status" value="1"/>
</dbReference>
<name>A0A450SVJ7_9GAMM</name>
<comment type="similarity">
    <text evidence="1">Belongs to the glycosyltransferase 2 family. WaaE/KdtX subfamily.</text>
</comment>
<protein>
    <submittedName>
        <fullName evidence="3">Glycosyltransferase involved in cell wall bisynthesis</fullName>
    </submittedName>
</protein>
<dbReference type="GO" id="GO:0016740">
    <property type="term" value="F:transferase activity"/>
    <property type="evidence" value="ECO:0007669"/>
    <property type="project" value="UniProtKB-KW"/>
</dbReference>
<dbReference type="CDD" id="cd02511">
    <property type="entry name" value="Beta4Glucosyltransferase"/>
    <property type="match status" value="1"/>
</dbReference>
<sequence length="264" mass="29802">MKIPISVIVLTKNSARHVEACLASVRSFDEVVVYDNGSEDETPDIAQRFPNVNLLHGPFIGFGPLRRLVTREARNDWILALDSDEELTPALIDEIGALVLDPQAVYAIPRQTYYRDIAVRCCGWSSDVVIRLFDRRVTEYDDRRVHESVIVPPGMRVRKLEARINHYSYEDVASLLDKMQAYSGLYAEQYAHVRKASVGRAVFRALFAFFKSYFLQRGILAGATGFLISVTNANGVFYKYMKLREKNGERSDSRPTAGKSSIVG</sequence>
<evidence type="ECO:0000256" key="1">
    <source>
        <dbReference type="ARBA" id="ARBA00038494"/>
    </source>
</evidence>
<gene>
    <name evidence="3" type="ORF">BECKDK2373C_GA0170839_10632</name>
</gene>
<dbReference type="PANTHER" id="PTHR43630">
    <property type="entry name" value="POLY-BETA-1,6-N-ACETYL-D-GLUCOSAMINE SYNTHASE"/>
    <property type="match status" value="1"/>
</dbReference>
<evidence type="ECO:0000313" key="3">
    <source>
        <dbReference type="EMBL" id="VFJ58043.1"/>
    </source>
</evidence>
<dbReference type="AlphaFoldDB" id="A0A450SVJ7"/>
<dbReference type="InterPro" id="IPR001173">
    <property type="entry name" value="Glyco_trans_2-like"/>
</dbReference>
<organism evidence="3">
    <name type="scientific">Candidatus Kentrum sp. DK</name>
    <dbReference type="NCBI Taxonomy" id="2126562"/>
    <lineage>
        <taxon>Bacteria</taxon>
        <taxon>Pseudomonadati</taxon>
        <taxon>Pseudomonadota</taxon>
        <taxon>Gammaproteobacteria</taxon>
        <taxon>Candidatus Kentrum</taxon>
    </lineage>
</organism>
<dbReference type="SUPFAM" id="SSF53448">
    <property type="entry name" value="Nucleotide-diphospho-sugar transferases"/>
    <property type="match status" value="1"/>
</dbReference>
<accession>A0A450SVJ7</accession>
<proteinExistence type="inferred from homology"/>
<reference evidence="3" key="1">
    <citation type="submission" date="2019-02" db="EMBL/GenBank/DDBJ databases">
        <authorList>
            <person name="Gruber-Vodicka R. H."/>
            <person name="Seah K. B. B."/>
        </authorList>
    </citation>
    <scope>NUCLEOTIDE SEQUENCE</scope>
    <source>
        <strain evidence="3">BECK_DK161</strain>
    </source>
</reference>
<dbReference type="Gene3D" id="3.90.550.10">
    <property type="entry name" value="Spore Coat Polysaccharide Biosynthesis Protein SpsA, Chain A"/>
    <property type="match status" value="1"/>
</dbReference>
<keyword evidence="3" id="KW-0808">Transferase</keyword>
<dbReference type="InterPro" id="IPR029044">
    <property type="entry name" value="Nucleotide-diphossugar_trans"/>
</dbReference>
<evidence type="ECO:0000259" key="2">
    <source>
        <dbReference type="Pfam" id="PF00535"/>
    </source>
</evidence>
<dbReference type="EMBL" id="CAADEY010000063">
    <property type="protein sequence ID" value="VFJ58043.1"/>
    <property type="molecule type" value="Genomic_DNA"/>
</dbReference>